<dbReference type="InterPro" id="IPR007320">
    <property type="entry name" value="PDCD2_C"/>
</dbReference>
<sequence>MTTNCVLLGVADERILSGNADWATNKIGGFADFPHQVIVRPTCLRCGCPQLLVVQVYCPLENSKYHRTIYLFCCPNKTCWSENNGWMVLRIQSLEVKHKQEKTAKKDDFTWNDTDDDWGDENKSLDVDQKTDNNAEEEFLPSMTSNFTHLSLESEGASGKSQSQTHGDQEPCFPSFYINVFNEHELEEYDANGDNYIKTLRDEYEAECETIQDNHHGIEGLSMGSSEPYERSDEKGKNFHRFRKKVELCREQVLRYNHLGVPLLLSEAELPSVGNCAHCGRKLVFEFQLMPGLIPYLESGNKEEDCIEFGTVLVYTCSQSCWNDDTNKPVPECVLYLPDPDLKFFKTQKT</sequence>
<feature type="domain" description="Programmed cell death protein 2 C-terminal" evidence="2">
    <location>
        <begin position="237"/>
        <end position="334"/>
    </location>
</feature>
<feature type="compositionally biased region" description="Basic and acidic residues" evidence="1">
    <location>
        <begin position="120"/>
        <end position="132"/>
    </location>
</feature>
<dbReference type="GO" id="GO:0005737">
    <property type="term" value="C:cytoplasm"/>
    <property type="evidence" value="ECO:0007669"/>
    <property type="project" value="InterPro"/>
</dbReference>
<dbReference type="InterPro" id="IPR052815">
    <property type="entry name" value="PDCD2-like_regulator"/>
</dbReference>
<accession>A0A6F9DMP7</accession>
<evidence type="ECO:0000313" key="3">
    <source>
        <dbReference type="EMBL" id="CAB3264722.1"/>
    </source>
</evidence>
<protein>
    <submittedName>
        <fullName evidence="3">Programmed cell death protein 2-like</fullName>
    </submittedName>
</protein>
<dbReference type="PANTHER" id="PTHR46421">
    <property type="entry name" value="PROGRAMMED CELL DEATH PROTEIN 2-LIKE"/>
    <property type="match status" value="1"/>
</dbReference>
<name>A0A6F9DMP7_9ASCI</name>
<dbReference type="PANTHER" id="PTHR46421:SF1">
    <property type="entry name" value="PROGRAMMED CELL DEATH PROTEIN 2-LIKE"/>
    <property type="match status" value="1"/>
</dbReference>
<reference evidence="3" key="1">
    <citation type="submission" date="2020-04" db="EMBL/GenBank/DDBJ databases">
        <authorList>
            <person name="Neveu A P."/>
        </authorList>
    </citation>
    <scope>NUCLEOTIDE SEQUENCE</scope>
    <source>
        <tissue evidence="3">Whole embryo</tissue>
    </source>
</reference>
<evidence type="ECO:0000259" key="2">
    <source>
        <dbReference type="Pfam" id="PF04194"/>
    </source>
</evidence>
<dbReference type="AlphaFoldDB" id="A0A6F9DMP7"/>
<proteinExistence type="evidence at transcript level"/>
<organism evidence="3">
    <name type="scientific">Phallusia mammillata</name>
    <dbReference type="NCBI Taxonomy" id="59560"/>
    <lineage>
        <taxon>Eukaryota</taxon>
        <taxon>Metazoa</taxon>
        <taxon>Chordata</taxon>
        <taxon>Tunicata</taxon>
        <taxon>Ascidiacea</taxon>
        <taxon>Phlebobranchia</taxon>
        <taxon>Ascidiidae</taxon>
        <taxon>Phallusia</taxon>
    </lineage>
</organism>
<evidence type="ECO:0000256" key="1">
    <source>
        <dbReference type="SAM" id="MobiDB-lite"/>
    </source>
</evidence>
<dbReference type="GO" id="GO:0006915">
    <property type="term" value="P:apoptotic process"/>
    <property type="evidence" value="ECO:0007669"/>
    <property type="project" value="TreeGrafter"/>
</dbReference>
<dbReference type="Pfam" id="PF04194">
    <property type="entry name" value="PDCD2_C"/>
    <property type="match status" value="1"/>
</dbReference>
<dbReference type="EMBL" id="LR788860">
    <property type="protein sequence ID" value="CAB3264722.1"/>
    <property type="molecule type" value="mRNA"/>
</dbReference>
<feature type="region of interest" description="Disordered" evidence="1">
    <location>
        <begin position="108"/>
        <end position="132"/>
    </location>
</feature>
<gene>
    <name evidence="3" type="primary">Pdcd2-001</name>
</gene>